<dbReference type="Proteomes" id="UP001501410">
    <property type="component" value="Unassembled WGS sequence"/>
</dbReference>
<protein>
    <submittedName>
        <fullName evidence="1">Uncharacterized protein</fullName>
    </submittedName>
</protein>
<reference evidence="2" key="1">
    <citation type="journal article" date="2019" name="Int. J. Syst. Evol. Microbiol.">
        <title>The Global Catalogue of Microorganisms (GCM) 10K type strain sequencing project: providing services to taxonomists for standard genome sequencing and annotation.</title>
        <authorList>
            <consortium name="The Broad Institute Genomics Platform"/>
            <consortium name="The Broad Institute Genome Sequencing Center for Infectious Disease"/>
            <person name="Wu L."/>
            <person name="Ma J."/>
        </authorList>
    </citation>
    <scope>NUCLEOTIDE SEQUENCE [LARGE SCALE GENOMIC DNA]</scope>
    <source>
        <strain evidence="2">JCM 31921</strain>
    </source>
</reference>
<dbReference type="EMBL" id="BAABEZ010000001">
    <property type="protein sequence ID" value="GAA4448178.1"/>
    <property type="molecule type" value="Genomic_DNA"/>
</dbReference>
<keyword evidence="2" id="KW-1185">Reference proteome</keyword>
<proteinExistence type="predicted"/>
<evidence type="ECO:0000313" key="1">
    <source>
        <dbReference type="EMBL" id="GAA4448178.1"/>
    </source>
</evidence>
<evidence type="ECO:0000313" key="2">
    <source>
        <dbReference type="Proteomes" id="UP001501410"/>
    </source>
</evidence>
<gene>
    <name evidence="1" type="ORF">GCM10023092_00250</name>
</gene>
<sequence length="183" mass="19335">MEDVRHAKLQVFTPAVLREKMPVVIVLCNDEQTVSVSSLRALWGDCIIACVSGDGTNDGKKTIASALRALSANSGSLHSSGAYALVCLNASWSESMLLYTYTHNTNNYVKCVADLSGASPAELSGIKELKSVYLKPSFLSGGNAAALGDRIRKLGVSVELASNADKAALPHGVQFVKAHLLKS</sequence>
<accession>A0ABP8MG11</accession>
<organism evidence="1 2">
    <name type="scientific">Rurimicrobium arvi</name>
    <dbReference type="NCBI Taxonomy" id="2049916"/>
    <lineage>
        <taxon>Bacteria</taxon>
        <taxon>Pseudomonadati</taxon>
        <taxon>Bacteroidota</taxon>
        <taxon>Chitinophagia</taxon>
        <taxon>Chitinophagales</taxon>
        <taxon>Chitinophagaceae</taxon>
        <taxon>Rurimicrobium</taxon>
    </lineage>
</organism>
<name>A0ABP8MG11_9BACT</name>
<comment type="caution">
    <text evidence="1">The sequence shown here is derived from an EMBL/GenBank/DDBJ whole genome shotgun (WGS) entry which is preliminary data.</text>
</comment>